<keyword evidence="2" id="KW-1185">Reference proteome</keyword>
<dbReference type="OrthoDB" id="9036076at2"/>
<proteinExistence type="predicted"/>
<reference evidence="1 2" key="1">
    <citation type="submission" date="2018-11" db="EMBL/GenBank/DDBJ databases">
        <title>Paraburkholderia sp. DHOA04, isolated from soil.</title>
        <authorList>
            <person name="Gao Z.-H."/>
            <person name="Qiu L.-H."/>
            <person name="Fu J.-C."/>
        </authorList>
    </citation>
    <scope>NUCLEOTIDE SEQUENCE [LARGE SCALE GENOMIC DNA]</scope>
    <source>
        <strain evidence="1 2">DHOA04</strain>
    </source>
</reference>
<organism evidence="1 2">
    <name type="scientific">Paraburkholderia dinghuensis</name>
    <dbReference type="NCBI Taxonomy" id="2305225"/>
    <lineage>
        <taxon>Bacteria</taxon>
        <taxon>Pseudomonadati</taxon>
        <taxon>Pseudomonadota</taxon>
        <taxon>Betaproteobacteria</taxon>
        <taxon>Burkholderiales</taxon>
        <taxon>Burkholderiaceae</taxon>
        <taxon>Paraburkholderia</taxon>
    </lineage>
</organism>
<evidence type="ECO:0008006" key="3">
    <source>
        <dbReference type="Google" id="ProtNLM"/>
    </source>
</evidence>
<dbReference type="Proteomes" id="UP000272778">
    <property type="component" value="Unassembled WGS sequence"/>
</dbReference>
<protein>
    <recommendedName>
        <fullName evidence="3">Fis family transcriptional regulator</fullName>
    </recommendedName>
</protein>
<sequence length="151" mass="17004">MNRIGKRKSLTLQSRHNKALYLSMERSTTDSLVLPVRVALESVRRGHVERDAVVCLSEIVLLTGFLTQAGHGKLEQYVLDGAGRGQLPVLDAGEFQTSHELGPNTIEALTLIVNEYDRLLRETRLLAILDANERFERLRRSAMAIQQPEKI</sequence>
<comment type="caution">
    <text evidence="1">The sequence shown here is derived from an EMBL/GenBank/DDBJ whole genome shotgun (WGS) entry which is preliminary data.</text>
</comment>
<evidence type="ECO:0000313" key="2">
    <source>
        <dbReference type="Proteomes" id="UP000272778"/>
    </source>
</evidence>
<gene>
    <name evidence="1" type="ORF">D1Y85_10730</name>
</gene>
<dbReference type="AlphaFoldDB" id="A0A3N6MT19"/>
<dbReference type="RefSeq" id="WP_124151016.1">
    <property type="nucleotide sequence ID" value="NZ_RQIS01000006.1"/>
</dbReference>
<dbReference type="EMBL" id="RQIS01000006">
    <property type="protein sequence ID" value="RQH07124.1"/>
    <property type="molecule type" value="Genomic_DNA"/>
</dbReference>
<accession>A0A3N6MT19</accession>
<name>A0A3N6MT19_9BURK</name>
<evidence type="ECO:0000313" key="1">
    <source>
        <dbReference type="EMBL" id="RQH07124.1"/>
    </source>
</evidence>